<evidence type="ECO:0000259" key="4">
    <source>
        <dbReference type="PROSITE" id="PS01124"/>
    </source>
</evidence>
<feature type="domain" description="HTH araC/xylS-type" evidence="4">
    <location>
        <begin position="98"/>
        <end position="177"/>
    </location>
</feature>
<dbReference type="InterPro" id="IPR018060">
    <property type="entry name" value="HTH_AraC"/>
</dbReference>
<dbReference type="Gene3D" id="1.10.10.60">
    <property type="entry name" value="Homeodomain-like"/>
    <property type="match status" value="1"/>
</dbReference>
<protein>
    <submittedName>
        <fullName evidence="5">Helix-turn-helix protein</fullName>
    </submittedName>
</protein>
<dbReference type="PANTHER" id="PTHR43280">
    <property type="entry name" value="ARAC-FAMILY TRANSCRIPTIONAL REGULATOR"/>
    <property type="match status" value="1"/>
</dbReference>
<dbReference type="PROSITE" id="PS00041">
    <property type="entry name" value="HTH_ARAC_FAMILY_1"/>
    <property type="match status" value="1"/>
</dbReference>
<keyword evidence="6" id="KW-1185">Reference proteome</keyword>
<evidence type="ECO:0000313" key="5">
    <source>
        <dbReference type="EMBL" id="PWJ59460.1"/>
    </source>
</evidence>
<dbReference type="SMART" id="SM00342">
    <property type="entry name" value="HTH_ARAC"/>
    <property type="match status" value="1"/>
</dbReference>
<evidence type="ECO:0000313" key="6">
    <source>
        <dbReference type="Proteomes" id="UP000245880"/>
    </source>
</evidence>
<proteinExistence type="predicted"/>
<evidence type="ECO:0000256" key="2">
    <source>
        <dbReference type="ARBA" id="ARBA00023125"/>
    </source>
</evidence>
<accession>A0A316ARJ8</accession>
<dbReference type="OrthoDB" id="952277at2"/>
<dbReference type="InterPro" id="IPR009057">
    <property type="entry name" value="Homeodomain-like_sf"/>
</dbReference>
<name>A0A316ARJ8_9BACT</name>
<dbReference type="AlphaFoldDB" id="A0A316ARJ8"/>
<organism evidence="5 6">
    <name type="scientific">Dyadobacter jejuensis</name>
    <dbReference type="NCBI Taxonomy" id="1082580"/>
    <lineage>
        <taxon>Bacteria</taxon>
        <taxon>Pseudomonadati</taxon>
        <taxon>Bacteroidota</taxon>
        <taxon>Cytophagia</taxon>
        <taxon>Cytophagales</taxon>
        <taxon>Spirosomataceae</taxon>
        <taxon>Dyadobacter</taxon>
    </lineage>
</organism>
<dbReference type="EMBL" id="QGDT01000002">
    <property type="protein sequence ID" value="PWJ59460.1"/>
    <property type="molecule type" value="Genomic_DNA"/>
</dbReference>
<dbReference type="GO" id="GO:0043565">
    <property type="term" value="F:sequence-specific DNA binding"/>
    <property type="evidence" value="ECO:0007669"/>
    <property type="project" value="InterPro"/>
</dbReference>
<evidence type="ECO:0000256" key="3">
    <source>
        <dbReference type="ARBA" id="ARBA00023163"/>
    </source>
</evidence>
<dbReference type="GO" id="GO:0003700">
    <property type="term" value="F:DNA-binding transcription factor activity"/>
    <property type="evidence" value="ECO:0007669"/>
    <property type="project" value="InterPro"/>
</dbReference>
<dbReference type="Gene3D" id="3.30.70.100">
    <property type="match status" value="1"/>
</dbReference>
<comment type="caution">
    <text evidence="5">The sequence shown here is derived from an EMBL/GenBank/DDBJ whole genome shotgun (WGS) entry which is preliminary data.</text>
</comment>
<dbReference type="Pfam" id="PF12833">
    <property type="entry name" value="HTH_18"/>
    <property type="match status" value="1"/>
</dbReference>
<dbReference type="Proteomes" id="UP000245880">
    <property type="component" value="Unassembled WGS sequence"/>
</dbReference>
<dbReference type="InterPro" id="IPR018062">
    <property type="entry name" value="HTH_AraC-typ_CS"/>
</dbReference>
<sequence>MKLYIKNMVCDRCKRVVSEELSKIGITTLDLQLGEIEVDQDLSAERLEMVRQALKSNGFELLEEKRKTLVERIKTLLIEEIQYLKAKKPESENFSDFLARETGHDYTYLSHLFSSETGQTVEHYIIAQKIEKAKEWLSYNELTLSEIAWKLQYSSPAHLSNQFKKLTGLTPSQFKKSNIQNRKTLDRIG</sequence>
<dbReference type="RefSeq" id="WP_109673333.1">
    <property type="nucleotide sequence ID" value="NZ_QGDT01000002.1"/>
</dbReference>
<gene>
    <name evidence="5" type="ORF">CLV98_102293</name>
</gene>
<dbReference type="PROSITE" id="PS01124">
    <property type="entry name" value="HTH_ARAC_FAMILY_2"/>
    <property type="match status" value="1"/>
</dbReference>
<reference evidence="5 6" key="1">
    <citation type="submission" date="2018-03" db="EMBL/GenBank/DDBJ databases">
        <title>Genomic Encyclopedia of Archaeal and Bacterial Type Strains, Phase II (KMG-II): from individual species to whole genera.</title>
        <authorList>
            <person name="Goeker M."/>
        </authorList>
    </citation>
    <scope>NUCLEOTIDE SEQUENCE [LARGE SCALE GENOMIC DNA]</scope>
    <source>
        <strain evidence="5 6">DSM 100346</strain>
    </source>
</reference>
<keyword evidence="3" id="KW-0804">Transcription</keyword>
<keyword evidence="2" id="KW-0238">DNA-binding</keyword>
<evidence type="ECO:0000256" key="1">
    <source>
        <dbReference type="ARBA" id="ARBA00023015"/>
    </source>
</evidence>
<keyword evidence="1" id="KW-0805">Transcription regulation</keyword>
<dbReference type="PANTHER" id="PTHR43280:SF31">
    <property type="entry name" value="TRANSCRIPTIONAL REGULATORY PROTEIN"/>
    <property type="match status" value="1"/>
</dbReference>
<dbReference type="SUPFAM" id="SSF46689">
    <property type="entry name" value="Homeodomain-like"/>
    <property type="match status" value="1"/>
</dbReference>